<organism evidence="1 2">
    <name type="scientific">Prunus yedoensis var. nudiflora</name>
    <dbReference type="NCBI Taxonomy" id="2094558"/>
    <lineage>
        <taxon>Eukaryota</taxon>
        <taxon>Viridiplantae</taxon>
        <taxon>Streptophyta</taxon>
        <taxon>Embryophyta</taxon>
        <taxon>Tracheophyta</taxon>
        <taxon>Spermatophyta</taxon>
        <taxon>Magnoliopsida</taxon>
        <taxon>eudicotyledons</taxon>
        <taxon>Gunneridae</taxon>
        <taxon>Pentapetalae</taxon>
        <taxon>rosids</taxon>
        <taxon>fabids</taxon>
        <taxon>Rosales</taxon>
        <taxon>Rosaceae</taxon>
        <taxon>Amygdaloideae</taxon>
        <taxon>Amygdaleae</taxon>
        <taxon>Prunus</taxon>
    </lineage>
</organism>
<reference evidence="1 2" key="1">
    <citation type="submission" date="2018-02" db="EMBL/GenBank/DDBJ databases">
        <title>Draft genome of wild Prunus yedoensis var. nudiflora.</title>
        <authorList>
            <person name="Baek S."/>
            <person name="Kim J.-H."/>
            <person name="Choi K."/>
            <person name="Kim G.-B."/>
            <person name="Cho A."/>
            <person name="Jang H."/>
            <person name="Shin C.-H."/>
            <person name="Yu H.-J."/>
            <person name="Mun J.-H."/>
        </authorList>
    </citation>
    <scope>NUCLEOTIDE SEQUENCE [LARGE SCALE GENOMIC DNA]</scope>
    <source>
        <strain evidence="2">cv. Jeju island</strain>
        <tissue evidence="1">Leaf</tissue>
    </source>
</reference>
<evidence type="ECO:0000313" key="2">
    <source>
        <dbReference type="Proteomes" id="UP000250321"/>
    </source>
</evidence>
<dbReference type="AlphaFoldDB" id="A0A315ALJ5"/>
<accession>A0A315ALJ5</accession>
<dbReference type="Proteomes" id="UP000250321">
    <property type="component" value="Unassembled WGS sequence"/>
</dbReference>
<comment type="caution">
    <text evidence="1">The sequence shown here is derived from an EMBL/GenBank/DDBJ whole genome shotgun (WGS) entry which is preliminary data.</text>
</comment>
<dbReference type="STRING" id="2094558.A0A315ALJ5"/>
<gene>
    <name evidence="1" type="ORF">Pyn_31917</name>
</gene>
<protein>
    <submittedName>
        <fullName evidence="1">Uncharacterized protein</fullName>
    </submittedName>
</protein>
<name>A0A315ALJ5_PRUYE</name>
<dbReference type="EMBL" id="PJQY01000237">
    <property type="protein sequence ID" value="PQQ15166.1"/>
    <property type="molecule type" value="Genomic_DNA"/>
</dbReference>
<keyword evidence="2" id="KW-1185">Reference proteome</keyword>
<proteinExistence type="predicted"/>
<evidence type="ECO:0000313" key="1">
    <source>
        <dbReference type="EMBL" id="PQQ15166.1"/>
    </source>
</evidence>
<sequence>MDDYDSEDFLAEQLTFHLENSLELIGIRRGVSLAEFLITEKEPLVGGVKNALRREWRNIIHTDDVKIA</sequence>